<comment type="caution">
    <text evidence="1">The sequence shown here is derived from an EMBL/GenBank/DDBJ whole genome shotgun (WGS) entry which is preliminary data.</text>
</comment>
<dbReference type="EMBL" id="CAJRAU010000001">
    <property type="protein sequence ID" value="CAG5067803.1"/>
    <property type="molecule type" value="Genomic_DNA"/>
</dbReference>
<sequence length="80" mass="9484">MSYPQLPEIRTGYKWGERPWDCQKQIPTSEKPNAGEEGSRTNTVWVVIETKIMLAEEVRRRVWNYPWVAEHILRCRLAVV</sequence>
<organism evidence="1 2">
    <name type="scientific">Dyadobacter linearis</name>
    <dbReference type="NCBI Taxonomy" id="2823330"/>
    <lineage>
        <taxon>Bacteria</taxon>
        <taxon>Pseudomonadati</taxon>
        <taxon>Bacteroidota</taxon>
        <taxon>Cytophagia</taxon>
        <taxon>Cytophagales</taxon>
        <taxon>Spirosomataceae</taxon>
        <taxon>Dyadobacter</taxon>
    </lineage>
</organism>
<proteinExistence type="predicted"/>
<reference evidence="1 2" key="1">
    <citation type="submission" date="2021-04" db="EMBL/GenBank/DDBJ databases">
        <authorList>
            <person name="Rodrigo-Torres L."/>
            <person name="Arahal R. D."/>
            <person name="Lucena T."/>
        </authorList>
    </citation>
    <scope>NUCLEOTIDE SEQUENCE [LARGE SCALE GENOMIC DNA]</scope>
    <source>
        <strain evidence="1 2">CECT 9623</strain>
    </source>
</reference>
<name>A0ABM8UJX8_9BACT</name>
<protein>
    <submittedName>
        <fullName evidence="1">Uncharacterized protein</fullName>
    </submittedName>
</protein>
<keyword evidence="2" id="KW-1185">Reference proteome</keyword>
<evidence type="ECO:0000313" key="1">
    <source>
        <dbReference type="EMBL" id="CAG5067803.1"/>
    </source>
</evidence>
<gene>
    <name evidence="1" type="ORF">DYBT9623_00530</name>
</gene>
<evidence type="ECO:0000313" key="2">
    <source>
        <dbReference type="Proteomes" id="UP000679725"/>
    </source>
</evidence>
<accession>A0ABM8UJX8</accession>
<dbReference type="Proteomes" id="UP000679725">
    <property type="component" value="Unassembled WGS sequence"/>
</dbReference>